<keyword evidence="1" id="KW-1133">Transmembrane helix</keyword>
<evidence type="ECO:0000313" key="2">
    <source>
        <dbReference type="EMBL" id="SCL97558.1"/>
    </source>
</evidence>
<dbReference type="Proteomes" id="UP000195879">
    <property type="component" value="Unassembled WGS sequence"/>
</dbReference>
<dbReference type="EMBL" id="FMIO01000530">
    <property type="protein sequence ID" value="SCL97558.1"/>
    <property type="molecule type" value="Genomic_DNA"/>
</dbReference>
<dbReference type="InterPro" id="IPR006477">
    <property type="entry name" value="Yir_bir_cir"/>
</dbReference>
<reference evidence="2 3" key="1">
    <citation type="submission" date="2016-08" db="EMBL/GenBank/DDBJ databases">
        <authorList>
            <consortium name="Pathogen Informatics"/>
        </authorList>
    </citation>
    <scope>NUCLEOTIDE SEQUENCE [LARGE SCALE GENOMIC DNA]</scope>
    <source>
        <strain evidence="2 3">DK</strain>
    </source>
</reference>
<proteinExistence type="predicted"/>
<sequence>MNNLCTIFKGIDANLVVKSNDPEFYRKSFSSLNNFCPLSDDQKDQECNNYEELVSSAFIILLIKFKSNVENDKLVQYAILWLCYELNKKNGISNLNDFYNEYIKGIEKYTKGTKVNEIYNSCVDIINKKEYFMNMDIKIASNIYKAFEKLCKLYTECNEKNNNYLSCSQDAQDFSNEFKKLNDDPSIIGNNSYSQILYTLSTDYNNFKNYCNGKCSGCNDIPPLPKIKAEQSFAQNSMQSSEVTSPSSSIAKALIPALLIFAIPVFLGITYKYSLFGIDKRLQRMHSRGKLRKIKKKINH</sequence>
<keyword evidence="1" id="KW-0472">Membrane</keyword>
<feature type="transmembrane region" description="Helical" evidence="1">
    <location>
        <begin position="253"/>
        <end position="275"/>
    </location>
</feature>
<dbReference type="Pfam" id="PF06022">
    <property type="entry name" value="Cir_Bir_Yir"/>
    <property type="match status" value="1"/>
</dbReference>
<gene>
    <name evidence="2" type="ORF">PCHDK_000554400</name>
</gene>
<evidence type="ECO:0000313" key="3">
    <source>
        <dbReference type="Proteomes" id="UP000195879"/>
    </source>
</evidence>
<name>A0A1D3LB77_PLACE</name>
<keyword evidence="1" id="KW-0812">Transmembrane</keyword>
<accession>A0A1D3LB77</accession>
<organism evidence="2 3">
    <name type="scientific">Plasmodium chabaudi adami</name>
    <dbReference type="NCBI Taxonomy" id="5826"/>
    <lineage>
        <taxon>Eukaryota</taxon>
        <taxon>Sar</taxon>
        <taxon>Alveolata</taxon>
        <taxon>Apicomplexa</taxon>
        <taxon>Aconoidasida</taxon>
        <taxon>Haemosporida</taxon>
        <taxon>Plasmodiidae</taxon>
        <taxon>Plasmodium</taxon>
        <taxon>Plasmodium (Vinckeia)</taxon>
    </lineage>
</organism>
<dbReference type="AlphaFoldDB" id="A0A1D3LB77"/>
<evidence type="ECO:0000256" key="1">
    <source>
        <dbReference type="SAM" id="Phobius"/>
    </source>
</evidence>
<dbReference type="NCBIfam" id="TIGR01590">
    <property type="entry name" value="yir-bir-cir_Pla"/>
    <property type="match status" value="1"/>
</dbReference>
<protein>
    <submittedName>
        <fullName evidence="2">CIR protein</fullName>
    </submittedName>
</protein>